<comment type="caution">
    <text evidence="1">The sequence shown here is derived from an EMBL/GenBank/DDBJ whole genome shotgun (WGS) entry which is preliminary data.</text>
</comment>
<evidence type="ECO:0000313" key="2">
    <source>
        <dbReference type="Proteomes" id="UP000238937"/>
    </source>
</evidence>
<dbReference type="AlphaFoldDB" id="A0A2T1F5V8"/>
<evidence type="ECO:0000313" key="1">
    <source>
        <dbReference type="EMBL" id="PSB40377.1"/>
    </source>
</evidence>
<sequence>MWMHITPKLLELEQKLLSISRMTNMVSAAIHAGISKATSGILAVTIPKIIELGARQYIK</sequence>
<keyword evidence="2" id="KW-1185">Reference proteome</keyword>
<dbReference type="Proteomes" id="UP000238937">
    <property type="component" value="Unassembled WGS sequence"/>
</dbReference>
<accession>A0A2T1F5V8</accession>
<gene>
    <name evidence="1" type="ORF">C7B77_28425</name>
</gene>
<name>A0A2T1F5V8_9CYAN</name>
<protein>
    <submittedName>
        <fullName evidence="1">Uncharacterized protein</fullName>
    </submittedName>
</protein>
<proteinExistence type="predicted"/>
<dbReference type="EMBL" id="PVWO01000700">
    <property type="protein sequence ID" value="PSB40377.1"/>
    <property type="molecule type" value="Genomic_DNA"/>
</dbReference>
<organism evidence="1 2">
    <name type="scientific">Chamaesiphon polymorphus CCALA 037</name>
    <dbReference type="NCBI Taxonomy" id="2107692"/>
    <lineage>
        <taxon>Bacteria</taxon>
        <taxon>Bacillati</taxon>
        <taxon>Cyanobacteriota</taxon>
        <taxon>Cyanophyceae</taxon>
        <taxon>Gomontiellales</taxon>
        <taxon>Chamaesiphonaceae</taxon>
        <taxon>Chamaesiphon</taxon>
    </lineage>
</organism>
<reference evidence="1 2" key="1">
    <citation type="submission" date="2018-03" db="EMBL/GenBank/DDBJ databases">
        <title>The ancient ancestry and fast evolution of plastids.</title>
        <authorList>
            <person name="Moore K.R."/>
            <person name="Magnabosco C."/>
            <person name="Momper L."/>
            <person name="Gold D.A."/>
            <person name="Bosak T."/>
            <person name="Fournier G.P."/>
        </authorList>
    </citation>
    <scope>NUCLEOTIDE SEQUENCE [LARGE SCALE GENOMIC DNA]</scope>
    <source>
        <strain evidence="1 2">CCALA 037</strain>
    </source>
</reference>